<organism evidence="1 2">
    <name type="scientific">Stigmatella erecta</name>
    <dbReference type="NCBI Taxonomy" id="83460"/>
    <lineage>
        <taxon>Bacteria</taxon>
        <taxon>Pseudomonadati</taxon>
        <taxon>Myxococcota</taxon>
        <taxon>Myxococcia</taxon>
        <taxon>Myxococcales</taxon>
        <taxon>Cystobacterineae</taxon>
        <taxon>Archangiaceae</taxon>
        <taxon>Stigmatella</taxon>
    </lineage>
</organism>
<dbReference type="Proteomes" id="UP000199181">
    <property type="component" value="Unassembled WGS sequence"/>
</dbReference>
<keyword evidence="2" id="KW-1185">Reference proteome</keyword>
<sequence>MTGVDQPLNPGTGQLGKRARQVLIQPLAPGFGRSAVLARIRGYQILDFTCALERRTMSLMARSKKFARVKISALTRLL</sequence>
<name>A0A1I0B4Z3_9BACT</name>
<reference evidence="2" key="1">
    <citation type="submission" date="2016-10" db="EMBL/GenBank/DDBJ databases">
        <authorList>
            <person name="Varghese N."/>
            <person name="Submissions S."/>
        </authorList>
    </citation>
    <scope>NUCLEOTIDE SEQUENCE [LARGE SCALE GENOMIC DNA]</scope>
    <source>
        <strain evidence="2">DSM 16858</strain>
    </source>
</reference>
<dbReference type="EMBL" id="FOIJ01000001">
    <property type="protein sequence ID" value="SET01758.1"/>
    <property type="molecule type" value="Genomic_DNA"/>
</dbReference>
<protein>
    <submittedName>
        <fullName evidence="1">Uncharacterized protein</fullName>
    </submittedName>
</protein>
<evidence type="ECO:0000313" key="1">
    <source>
        <dbReference type="EMBL" id="SET01758.1"/>
    </source>
</evidence>
<gene>
    <name evidence="1" type="ORF">SAMN05443639_101916</name>
</gene>
<proteinExistence type="predicted"/>
<dbReference type="AlphaFoldDB" id="A0A1I0B4Z3"/>
<evidence type="ECO:0000313" key="2">
    <source>
        <dbReference type="Proteomes" id="UP000199181"/>
    </source>
</evidence>
<accession>A0A1I0B4Z3</accession>